<dbReference type="Pfam" id="PF00563">
    <property type="entry name" value="EAL"/>
    <property type="match status" value="1"/>
</dbReference>
<evidence type="ECO:0000313" key="3">
    <source>
        <dbReference type="Proteomes" id="UP000183315"/>
    </source>
</evidence>
<dbReference type="PANTHER" id="PTHR33121:SF76">
    <property type="entry name" value="SIGNALING PROTEIN"/>
    <property type="match status" value="1"/>
</dbReference>
<protein>
    <submittedName>
        <fullName evidence="2">EAL and modified HD-GYP domain-containing signal transduction protein</fullName>
    </submittedName>
</protein>
<dbReference type="EMBL" id="FNZI01000001">
    <property type="protein sequence ID" value="SEI96307.1"/>
    <property type="molecule type" value="Genomic_DNA"/>
</dbReference>
<evidence type="ECO:0000259" key="1">
    <source>
        <dbReference type="PROSITE" id="PS50883"/>
    </source>
</evidence>
<dbReference type="Proteomes" id="UP000183315">
    <property type="component" value="Unassembled WGS sequence"/>
</dbReference>
<evidence type="ECO:0000313" key="2">
    <source>
        <dbReference type="EMBL" id="SEI96307.1"/>
    </source>
</evidence>
<dbReference type="CDD" id="cd01948">
    <property type="entry name" value="EAL"/>
    <property type="match status" value="1"/>
</dbReference>
<accession>A0A1H6V393</accession>
<dbReference type="PROSITE" id="PS50883">
    <property type="entry name" value="EAL"/>
    <property type="match status" value="1"/>
</dbReference>
<sequence length="239" mass="26467">MLYRGFVDSLGNVNLHAAPQLWQTTLPSGLPPRALVGRQGIFTRDGDPRGHELLYRAEHPAPTSVDRWSAEDQDRATEHVIAATFFRHPDITAPLPAFVNFTGTYLLSRAVERECDPGRVVIEIVESVEVDAALLERIASLKAQGFAIAIDDFVGSSCQMRLLPLADYVKIDWRDLLRVGAGLVDAARAYGALLVAERVEDDAILAECIRLGFDLYQGWHFERAVTFDRGDRDLAPALV</sequence>
<gene>
    <name evidence="2" type="ORF">SAMN05421637_0565</name>
</gene>
<dbReference type="InterPro" id="IPR050706">
    <property type="entry name" value="Cyclic-di-GMP_PDE-like"/>
</dbReference>
<dbReference type="GO" id="GO:0071111">
    <property type="term" value="F:cyclic-guanylate-specific phosphodiesterase activity"/>
    <property type="evidence" value="ECO:0007669"/>
    <property type="project" value="InterPro"/>
</dbReference>
<feature type="domain" description="EAL" evidence="1">
    <location>
        <begin position="1"/>
        <end position="238"/>
    </location>
</feature>
<keyword evidence="3" id="KW-1185">Reference proteome</keyword>
<dbReference type="STRING" id="1043493.SAMN05421637_0565"/>
<dbReference type="InterPro" id="IPR001633">
    <property type="entry name" value="EAL_dom"/>
</dbReference>
<dbReference type="SMART" id="SM00052">
    <property type="entry name" value="EAL"/>
    <property type="match status" value="1"/>
</dbReference>
<name>A0A1H6V393_9MICO</name>
<dbReference type="InterPro" id="IPR035919">
    <property type="entry name" value="EAL_sf"/>
</dbReference>
<dbReference type="PANTHER" id="PTHR33121">
    <property type="entry name" value="CYCLIC DI-GMP PHOSPHODIESTERASE PDEF"/>
    <property type="match status" value="1"/>
</dbReference>
<dbReference type="Gene3D" id="3.20.20.450">
    <property type="entry name" value="EAL domain"/>
    <property type="match status" value="1"/>
</dbReference>
<organism evidence="2 3">
    <name type="scientific">Demequina mangrovi</name>
    <dbReference type="NCBI Taxonomy" id="1043493"/>
    <lineage>
        <taxon>Bacteria</taxon>
        <taxon>Bacillati</taxon>
        <taxon>Actinomycetota</taxon>
        <taxon>Actinomycetes</taxon>
        <taxon>Micrococcales</taxon>
        <taxon>Demequinaceae</taxon>
        <taxon>Demequina</taxon>
    </lineage>
</organism>
<dbReference type="eggNOG" id="COG3434">
    <property type="taxonomic scope" value="Bacteria"/>
</dbReference>
<proteinExistence type="predicted"/>
<dbReference type="AlphaFoldDB" id="A0A1H6V393"/>
<dbReference type="SUPFAM" id="SSF141868">
    <property type="entry name" value="EAL domain-like"/>
    <property type="match status" value="1"/>
</dbReference>
<reference evidence="3" key="1">
    <citation type="submission" date="2016-10" db="EMBL/GenBank/DDBJ databases">
        <authorList>
            <person name="Varghese N."/>
        </authorList>
    </citation>
    <scope>NUCLEOTIDE SEQUENCE [LARGE SCALE GENOMIC DNA]</scope>
    <source>
        <strain evidence="3">DSM 24868</strain>
    </source>
</reference>